<accession>A0ABW0GUJ0</accession>
<dbReference type="Proteomes" id="UP001596122">
    <property type="component" value="Unassembled WGS sequence"/>
</dbReference>
<feature type="region of interest" description="Disordered" evidence="1">
    <location>
        <begin position="1"/>
        <end position="22"/>
    </location>
</feature>
<dbReference type="EMBL" id="JBHSLD010000028">
    <property type="protein sequence ID" value="MFC5382546.1"/>
    <property type="molecule type" value="Genomic_DNA"/>
</dbReference>
<reference evidence="3" key="1">
    <citation type="journal article" date="2019" name="Int. J. Syst. Evol. Microbiol.">
        <title>The Global Catalogue of Microorganisms (GCM) 10K type strain sequencing project: providing services to taxonomists for standard genome sequencing and annotation.</title>
        <authorList>
            <consortium name="The Broad Institute Genomics Platform"/>
            <consortium name="The Broad Institute Genome Sequencing Center for Infectious Disease"/>
            <person name="Wu L."/>
            <person name="Ma J."/>
        </authorList>
    </citation>
    <scope>NUCLEOTIDE SEQUENCE [LARGE SCALE GENOMIC DNA]</scope>
    <source>
        <strain evidence="3">CCUG 43114</strain>
    </source>
</reference>
<gene>
    <name evidence="2" type="ORF">ACFPJ6_17420</name>
</gene>
<proteinExistence type="predicted"/>
<dbReference type="RefSeq" id="WP_340270177.1">
    <property type="nucleotide sequence ID" value="NZ_JBBEOG010000006.1"/>
</dbReference>
<keyword evidence="3" id="KW-1185">Reference proteome</keyword>
<evidence type="ECO:0000256" key="1">
    <source>
        <dbReference type="SAM" id="MobiDB-lite"/>
    </source>
</evidence>
<name>A0ABW0GUJ0_9MICO</name>
<organism evidence="2 3">
    <name type="scientific">Aquipuribacter nitratireducens</name>
    <dbReference type="NCBI Taxonomy" id="650104"/>
    <lineage>
        <taxon>Bacteria</taxon>
        <taxon>Bacillati</taxon>
        <taxon>Actinomycetota</taxon>
        <taxon>Actinomycetes</taxon>
        <taxon>Micrococcales</taxon>
        <taxon>Intrasporangiaceae</taxon>
        <taxon>Aquipuribacter</taxon>
    </lineage>
</organism>
<comment type="caution">
    <text evidence="2">The sequence shown here is derived from an EMBL/GenBank/DDBJ whole genome shotgun (WGS) entry which is preliminary data.</text>
</comment>
<evidence type="ECO:0000313" key="3">
    <source>
        <dbReference type="Proteomes" id="UP001596122"/>
    </source>
</evidence>
<sequence length="114" mass="12972">MSWFSRLRPRRGGSAGGLRGAAADDQGVRHLRDFVASRRGVEFYLEPETSDFTTTVVAVAHDGEWTRRPVRSPRVAADLARGLALPLYEAKVTGYPRRMKEWSRRHPERRLGPR</sequence>
<evidence type="ECO:0000313" key="2">
    <source>
        <dbReference type="EMBL" id="MFC5382546.1"/>
    </source>
</evidence>
<protein>
    <submittedName>
        <fullName evidence="2">Oxidoreductase</fullName>
    </submittedName>
</protein>